<dbReference type="SMR" id="A0A1H6DYA9"/>
<reference evidence="8" key="1">
    <citation type="submission" date="2016-10" db="EMBL/GenBank/DDBJ databases">
        <authorList>
            <person name="de Groot N.N."/>
        </authorList>
    </citation>
    <scope>NUCLEOTIDE SEQUENCE [LARGE SCALE GENOMIC DNA]</scope>
    <source>
        <strain evidence="8">ATCC 20501</strain>
    </source>
</reference>
<dbReference type="Pfam" id="PF00248">
    <property type="entry name" value="Aldo_ket_red"/>
    <property type="match status" value="1"/>
</dbReference>
<reference evidence="10 11" key="2">
    <citation type="submission" date="2016-10" db="EMBL/GenBank/DDBJ databases">
        <authorList>
            <person name="Varghese N."/>
            <person name="Submissions S."/>
        </authorList>
    </citation>
    <scope>NUCLEOTIDE SEQUENCE [LARGE SCALE GENOMIC DNA]</scope>
    <source>
        <strain evidence="11">ATCC 20501</strain>
        <strain evidence="9 10">CGMCC 4.3529</strain>
    </source>
</reference>
<dbReference type="EMBL" id="FNVB01000008">
    <property type="protein sequence ID" value="SEG90312.1"/>
    <property type="molecule type" value="Genomic_DNA"/>
</dbReference>
<evidence type="ECO:0000256" key="1">
    <source>
        <dbReference type="ARBA" id="ARBA00007905"/>
    </source>
</evidence>
<evidence type="ECO:0000256" key="2">
    <source>
        <dbReference type="ARBA" id="ARBA00022857"/>
    </source>
</evidence>
<evidence type="ECO:0000313" key="8">
    <source>
        <dbReference type="EMBL" id="SEG90312.1"/>
    </source>
</evidence>
<evidence type="ECO:0000259" key="7">
    <source>
        <dbReference type="Pfam" id="PF00248"/>
    </source>
</evidence>
<dbReference type="PROSITE" id="PS00063">
    <property type="entry name" value="ALDOKETO_REDUCTASE_3"/>
    <property type="match status" value="1"/>
</dbReference>
<dbReference type="InterPro" id="IPR020471">
    <property type="entry name" value="AKR"/>
</dbReference>
<feature type="domain" description="NADP-dependent oxidoreductase" evidence="7">
    <location>
        <begin position="63"/>
        <end position="301"/>
    </location>
</feature>
<keyword evidence="2" id="KW-0521">NADP</keyword>
<comment type="similarity">
    <text evidence="1">Belongs to the aldo/keto reductase family.</text>
</comment>
<dbReference type="GO" id="GO:0016616">
    <property type="term" value="F:oxidoreductase activity, acting on the CH-OH group of donors, NAD or NADP as acceptor"/>
    <property type="evidence" value="ECO:0007669"/>
    <property type="project" value="UniProtKB-ARBA"/>
</dbReference>
<feature type="active site" description="Proton donor" evidence="4">
    <location>
        <position position="91"/>
    </location>
</feature>
<accession>A0A1H6DYA9</accession>
<evidence type="ECO:0000256" key="4">
    <source>
        <dbReference type="PIRSR" id="PIRSR000097-1"/>
    </source>
</evidence>
<accession>A0A1I1W5U2</accession>
<dbReference type="FunFam" id="3.20.20.100:FF:000015">
    <property type="entry name" value="Oxidoreductase, aldo/keto reductase family"/>
    <property type="match status" value="1"/>
</dbReference>
<dbReference type="PANTHER" id="PTHR43827:SF3">
    <property type="entry name" value="NADP-DEPENDENT OXIDOREDUCTASE DOMAIN-CONTAINING PROTEIN"/>
    <property type="match status" value="1"/>
</dbReference>
<name>A0A1H6DYA9_9PSEU</name>
<evidence type="ECO:0000313" key="11">
    <source>
        <dbReference type="Proteomes" id="UP000236729"/>
    </source>
</evidence>
<organism evidence="8 11">
    <name type="scientific">Saccharopolyspora kobensis</name>
    <dbReference type="NCBI Taxonomy" id="146035"/>
    <lineage>
        <taxon>Bacteria</taxon>
        <taxon>Bacillati</taxon>
        <taxon>Actinomycetota</taxon>
        <taxon>Actinomycetes</taxon>
        <taxon>Pseudonocardiales</taxon>
        <taxon>Pseudonocardiaceae</taxon>
        <taxon>Saccharopolyspora</taxon>
    </lineage>
</organism>
<protein>
    <submittedName>
        <fullName evidence="9">2,5-diketo-D-gluconate reductase A</fullName>
    </submittedName>
    <submittedName>
        <fullName evidence="8">Aldo/keto reductase</fullName>
    </submittedName>
</protein>
<keyword evidence="10" id="KW-1185">Reference proteome</keyword>
<evidence type="ECO:0000256" key="3">
    <source>
        <dbReference type="ARBA" id="ARBA00023002"/>
    </source>
</evidence>
<dbReference type="Gene3D" id="3.20.20.100">
    <property type="entry name" value="NADP-dependent oxidoreductase domain"/>
    <property type="match status" value="1"/>
</dbReference>
<dbReference type="InterPro" id="IPR036812">
    <property type="entry name" value="NAD(P)_OxRdtase_dom_sf"/>
</dbReference>
<feature type="site" description="Lowers pKa of active site Tyr" evidence="6">
    <location>
        <position position="116"/>
    </location>
</feature>
<feature type="binding site" evidence="5">
    <location>
        <position position="149"/>
    </location>
    <ligand>
        <name>substrate</name>
    </ligand>
</feature>
<dbReference type="Proteomes" id="UP000236729">
    <property type="component" value="Unassembled WGS sequence"/>
</dbReference>
<proteinExistence type="inferred from homology"/>
<dbReference type="InterPro" id="IPR018170">
    <property type="entry name" value="Aldo/ket_reductase_CS"/>
</dbReference>
<dbReference type="PIRSF" id="PIRSF000097">
    <property type="entry name" value="AKR"/>
    <property type="match status" value="1"/>
</dbReference>
<dbReference type="InterPro" id="IPR023210">
    <property type="entry name" value="NADP_OxRdtase_dom"/>
</dbReference>
<dbReference type="PRINTS" id="PR00069">
    <property type="entry name" value="ALDKETRDTASE"/>
</dbReference>
<dbReference type="PROSITE" id="PS00062">
    <property type="entry name" value="ALDOKETO_REDUCTASE_2"/>
    <property type="match status" value="1"/>
</dbReference>
<gene>
    <name evidence="8" type="ORF">SAMN02982929_05203</name>
    <name evidence="9" type="ORF">SAMN05216506_107177</name>
</gene>
<evidence type="ECO:0000313" key="10">
    <source>
        <dbReference type="Proteomes" id="UP000199690"/>
    </source>
</evidence>
<evidence type="ECO:0000313" key="9">
    <source>
        <dbReference type="EMBL" id="SFD90484.1"/>
    </source>
</evidence>
<dbReference type="SUPFAM" id="SSF51430">
    <property type="entry name" value="NAD(P)-linked oxidoreductase"/>
    <property type="match status" value="1"/>
</dbReference>
<evidence type="ECO:0000256" key="6">
    <source>
        <dbReference type="PIRSR" id="PIRSR000097-3"/>
    </source>
</evidence>
<dbReference type="AlphaFoldDB" id="A0A1H6DYA9"/>
<dbReference type="EMBL" id="FOME01000007">
    <property type="protein sequence ID" value="SFD90484.1"/>
    <property type="molecule type" value="Genomic_DNA"/>
</dbReference>
<evidence type="ECO:0000256" key="5">
    <source>
        <dbReference type="PIRSR" id="PIRSR000097-2"/>
    </source>
</evidence>
<sequence>MACGTGHTAWRESTIDWIGSTWCRLLGVGDERDTAEDITHMTQVPNITLNTGAAMPQLGYGVFQVPADEVVAPVKSALEAGYRSIDTAAVYGNEEGVGRAIAESGIAREDLFVTTKLWNDKQGHDSALKAFDESLERLGLEYVDLYLIHWPVAAKDKYVDTWKAFQKLYDEGRAKAIGVSNFQIPHLRRLLDETDVVPAVNQIELHPNLPQAELRAFHAEHGIATEAWSPLGQGKGLLDDTTLASLGEKYGKSPAQIVLRWHLQLGNVVIPKSVTPSRIKENIEVFDFELADDDVAAITALRTDVRVGPDPDTFAAGA</sequence>
<dbReference type="PROSITE" id="PS00798">
    <property type="entry name" value="ALDOKETO_REDUCTASE_1"/>
    <property type="match status" value="1"/>
</dbReference>
<keyword evidence="3" id="KW-0560">Oxidoreductase</keyword>
<dbReference type="PANTHER" id="PTHR43827">
    <property type="entry name" value="2,5-DIKETO-D-GLUCONIC ACID REDUCTASE"/>
    <property type="match status" value="1"/>
</dbReference>
<dbReference type="Proteomes" id="UP000199690">
    <property type="component" value="Unassembled WGS sequence"/>
</dbReference>